<organism evidence="1 2">
    <name type="scientific">Punica granatum</name>
    <name type="common">Pomegranate</name>
    <dbReference type="NCBI Taxonomy" id="22663"/>
    <lineage>
        <taxon>Eukaryota</taxon>
        <taxon>Viridiplantae</taxon>
        <taxon>Streptophyta</taxon>
        <taxon>Embryophyta</taxon>
        <taxon>Tracheophyta</taxon>
        <taxon>Spermatophyta</taxon>
        <taxon>Magnoliopsida</taxon>
        <taxon>eudicotyledons</taxon>
        <taxon>Gunneridae</taxon>
        <taxon>Pentapetalae</taxon>
        <taxon>rosids</taxon>
        <taxon>malvids</taxon>
        <taxon>Myrtales</taxon>
        <taxon>Lythraceae</taxon>
        <taxon>Punica</taxon>
    </lineage>
</organism>
<sequence length="188" mass="21664">MAFAIELFYQDCTSVLITSICLKYLFSHRRYLERRQGLQLGLEFRNCLGLGCPLAGASFFSIFSKEIEFDGSVSFRGWERRSRSSNRIDQEEGREELEEEEEEEDSVLMLSAFSYKVKVIISNCPLFSYMHGQHLRLVINSIIEDEDDVDLRIFEICPCTDLPPHSYITWRMQSTCLGGSNTSPTSKN</sequence>
<protein>
    <submittedName>
        <fullName evidence="1">Uncharacterized protein</fullName>
    </submittedName>
</protein>
<comment type="caution">
    <text evidence="1">The sequence shown here is derived from an EMBL/GenBank/DDBJ whole genome shotgun (WGS) entry which is preliminary data.</text>
</comment>
<gene>
    <name evidence="1" type="ORF">CRG98_010141</name>
</gene>
<proteinExistence type="predicted"/>
<reference evidence="1 2" key="1">
    <citation type="submission" date="2017-11" db="EMBL/GenBank/DDBJ databases">
        <title>De-novo sequencing of pomegranate (Punica granatum L.) genome.</title>
        <authorList>
            <person name="Akparov Z."/>
            <person name="Amiraslanov A."/>
            <person name="Hajiyeva S."/>
            <person name="Abbasov M."/>
            <person name="Kaur K."/>
            <person name="Hamwieh A."/>
            <person name="Solovyev V."/>
            <person name="Salamov A."/>
            <person name="Braich B."/>
            <person name="Kosarev P."/>
            <person name="Mahmoud A."/>
            <person name="Hajiyev E."/>
            <person name="Babayeva S."/>
            <person name="Izzatullayeva V."/>
            <person name="Mammadov A."/>
            <person name="Mammadov A."/>
            <person name="Sharifova S."/>
            <person name="Ojaghi J."/>
            <person name="Eynullazada K."/>
            <person name="Bayramov B."/>
            <person name="Abdulazimova A."/>
            <person name="Shahmuradov I."/>
        </authorList>
    </citation>
    <scope>NUCLEOTIDE SEQUENCE [LARGE SCALE GENOMIC DNA]</scope>
    <source>
        <strain evidence="2">cv. AG2017</strain>
        <tissue evidence="1">Leaf</tissue>
    </source>
</reference>
<accession>A0A2I0KMB4</accession>
<name>A0A2I0KMB4_PUNGR</name>
<dbReference type="AlphaFoldDB" id="A0A2I0KMB4"/>
<keyword evidence="2" id="KW-1185">Reference proteome</keyword>
<dbReference type="EMBL" id="PGOL01000506">
    <property type="protein sequence ID" value="PKI69480.1"/>
    <property type="molecule type" value="Genomic_DNA"/>
</dbReference>
<evidence type="ECO:0000313" key="2">
    <source>
        <dbReference type="Proteomes" id="UP000233551"/>
    </source>
</evidence>
<evidence type="ECO:0000313" key="1">
    <source>
        <dbReference type="EMBL" id="PKI69480.1"/>
    </source>
</evidence>
<dbReference type="Proteomes" id="UP000233551">
    <property type="component" value="Unassembled WGS sequence"/>
</dbReference>